<dbReference type="EMBL" id="JAERWK010000015">
    <property type="protein sequence ID" value="MBM9468025.1"/>
    <property type="molecule type" value="Genomic_DNA"/>
</dbReference>
<evidence type="ECO:0000256" key="5">
    <source>
        <dbReference type="ARBA" id="ARBA00022840"/>
    </source>
</evidence>
<feature type="binding site" evidence="7">
    <location>
        <position position="149"/>
    </location>
    <ligand>
        <name>Zn(2+)</name>
        <dbReference type="ChEBI" id="CHEBI:29105"/>
    </ligand>
</feature>
<feature type="domain" description="Glutamyl/glutaminyl-tRNA synthetase class Ib catalytic" evidence="9">
    <location>
        <begin position="13"/>
        <end position="330"/>
    </location>
</feature>
<dbReference type="InterPro" id="IPR020058">
    <property type="entry name" value="Glu/Gln-tRNA-synth_Ib_cat-dom"/>
</dbReference>
<evidence type="ECO:0000256" key="4">
    <source>
        <dbReference type="ARBA" id="ARBA00022833"/>
    </source>
</evidence>
<protein>
    <recommendedName>
        <fullName evidence="7">Glutamyl-Q tRNA(Asp) synthetase</fullName>
        <shortName evidence="7">Glu-Q-RSs</shortName>
        <ecNumber evidence="7">6.1.1.-</ecNumber>
    </recommendedName>
</protein>
<dbReference type="Gene3D" id="3.40.50.620">
    <property type="entry name" value="HUPs"/>
    <property type="match status" value="1"/>
</dbReference>
<dbReference type="NCBIfam" id="TIGR03838">
    <property type="entry name" value="queuosine_YadB"/>
    <property type="match status" value="1"/>
</dbReference>
<dbReference type="GO" id="GO:0008270">
    <property type="term" value="F:zinc ion binding"/>
    <property type="evidence" value="ECO:0007669"/>
    <property type="project" value="UniProtKB-UniRule"/>
</dbReference>
<dbReference type="EC" id="6.1.1.-" evidence="7"/>
<dbReference type="GO" id="GO:0004818">
    <property type="term" value="F:glutamate-tRNA ligase activity"/>
    <property type="evidence" value="ECO:0007669"/>
    <property type="project" value="TreeGrafter"/>
</dbReference>
<keyword evidence="5 7" id="KW-0067">ATP-binding</keyword>
<evidence type="ECO:0000259" key="9">
    <source>
        <dbReference type="Pfam" id="PF00749"/>
    </source>
</evidence>
<comment type="similarity">
    <text evidence="7">Belongs to the class-I aminoacyl-tRNA synthetase family. GluQ subfamily.</text>
</comment>
<keyword evidence="4 7" id="KW-0862">Zinc</keyword>
<evidence type="ECO:0000313" key="10">
    <source>
        <dbReference type="EMBL" id="MBM9468025.1"/>
    </source>
</evidence>
<evidence type="ECO:0000256" key="7">
    <source>
        <dbReference type="HAMAP-Rule" id="MF_01428"/>
    </source>
</evidence>
<reference evidence="10" key="1">
    <citation type="submission" date="2021-01" db="EMBL/GenBank/DDBJ databases">
        <title>YIM 132084 draft genome.</title>
        <authorList>
            <person name="An D."/>
        </authorList>
    </citation>
    <scope>NUCLEOTIDE SEQUENCE</scope>
    <source>
        <strain evidence="10">YIM 132084</strain>
    </source>
</reference>
<comment type="caution">
    <text evidence="10">The sequence shown here is derived from an EMBL/GenBank/DDBJ whole genome shotgun (WGS) entry which is preliminary data.</text>
</comment>
<feature type="short sequence motif" description="'HIGH' region" evidence="7">
    <location>
        <begin position="16"/>
        <end position="26"/>
    </location>
</feature>
<dbReference type="Proteomes" id="UP000663792">
    <property type="component" value="Unassembled WGS sequence"/>
</dbReference>
<keyword evidence="8" id="KW-0648">Protein biosynthesis</keyword>
<comment type="cofactor">
    <cofactor evidence="7">
        <name>Zn(2+)</name>
        <dbReference type="ChEBI" id="CHEBI:29105"/>
    </cofactor>
    <text evidence="7">Binds 1 zinc ion per subunit.</text>
</comment>
<feature type="binding site" evidence="7">
    <location>
        <begin position="13"/>
        <end position="17"/>
    </location>
    <ligand>
        <name>L-glutamate</name>
        <dbReference type="ChEBI" id="CHEBI:29985"/>
    </ligand>
</feature>
<keyword evidence="2 7" id="KW-0479">Metal-binding</keyword>
<comment type="function">
    <text evidence="7">Catalyzes the tRNA-independent activation of glutamate in presence of ATP and the subsequent transfer of glutamate onto a tRNA(Asp). Glutamate is transferred on the 2-amino-5-(4,5-dihydroxy-2-cyclopenten-1-yl) moiety of the queuosine in the wobble position of the QUC anticodon.</text>
</comment>
<accession>A0A939BZD3</accession>
<dbReference type="NCBIfam" id="NF004315">
    <property type="entry name" value="PRK05710.1-4"/>
    <property type="match status" value="1"/>
</dbReference>
<evidence type="ECO:0000256" key="1">
    <source>
        <dbReference type="ARBA" id="ARBA00022598"/>
    </source>
</evidence>
<evidence type="ECO:0000256" key="3">
    <source>
        <dbReference type="ARBA" id="ARBA00022741"/>
    </source>
</evidence>
<name>A0A939BZD3_9ACTN</name>
<feature type="binding site" evidence="7">
    <location>
        <position position="105"/>
    </location>
    <ligand>
        <name>Zn(2+)</name>
        <dbReference type="ChEBI" id="CHEBI:29105"/>
    </ligand>
</feature>
<dbReference type="PRINTS" id="PR00987">
    <property type="entry name" value="TRNASYNTHGLU"/>
</dbReference>
<evidence type="ECO:0000256" key="6">
    <source>
        <dbReference type="ARBA" id="ARBA00023146"/>
    </source>
</evidence>
<dbReference type="InterPro" id="IPR001412">
    <property type="entry name" value="aa-tRNA-synth_I_CS"/>
</dbReference>
<keyword evidence="3 7" id="KW-0547">Nucleotide-binding</keyword>
<dbReference type="InterPro" id="IPR014729">
    <property type="entry name" value="Rossmann-like_a/b/a_fold"/>
</dbReference>
<keyword evidence="11" id="KW-1185">Reference proteome</keyword>
<evidence type="ECO:0000313" key="11">
    <source>
        <dbReference type="Proteomes" id="UP000663792"/>
    </source>
</evidence>
<evidence type="ECO:0000256" key="2">
    <source>
        <dbReference type="ARBA" id="ARBA00022723"/>
    </source>
</evidence>
<feature type="binding site" evidence="7">
    <location>
        <position position="103"/>
    </location>
    <ligand>
        <name>Zn(2+)</name>
        <dbReference type="ChEBI" id="CHEBI:29105"/>
    </ligand>
</feature>
<feature type="binding site" evidence="7">
    <location>
        <position position="49"/>
    </location>
    <ligand>
        <name>L-glutamate</name>
        <dbReference type="ChEBI" id="CHEBI:29985"/>
    </ligand>
</feature>
<proteinExistence type="inferred from homology"/>
<dbReference type="PANTHER" id="PTHR43311">
    <property type="entry name" value="GLUTAMATE--TRNA LIGASE"/>
    <property type="match status" value="1"/>
</dbReference>
<dbReference type="GO" id="GO:0006424">
    <property type="term" value="P:glutamyl-tRNA aminoacylation"/>
    <property type="evidence" value="ECO:0007669"/>
    <property type="project" value="InterPro"/>
</dbReference>
<dbReference type="AlphaFoldDB" id="A0A939BZD3"/>
<feature type="short sequence motif" description="'KMSKS' region" evidence="7">
    <location>
        <begin position="270"/>
        <end position="274"/>
    </location>
</feature>
<dbReference type="GO" id="GO:0005829">
    <property type="term" value="C:cytosol"/>
    <property type="evidence" value="ECO:0007669"/>
    <property type="project" value="TreeGrafter"/>
</dbReference>
<dbReference type="PROSITE" id="PS00178">
    <property type="entry name" value="AA_TRNA_LIGASE_I"/>
    <property type="match status" value="1"/>
</dbReference>
<dbReference type="HAMAP" id="MF_01428">
    <property type="entry name" value="Glu_Q_tRNA_synth"/>
    <property type="match status" value="1"/>
</dbReference>
<evidence type="ECO:0000256" key="8">
    <source>
        <dbReference type="RuleBase" id="RU363037"/>
    </source>
</evidence>
<feature type="binding site" evidence="7">
    <location>
        <position position="214"/>
    </location>
    <ligand>
        <name>L-glutamate</name>
        <dbReference type="ChEBI" id="CHEBI:29985"/>
    </ligand>
</feature>
<dbReference type="InterPro" id="IPR022380">
    <property type="entry name" value="Glu-Q_tRNA(Asp)_Synthase"/>
</dbReference>
<keyword evidence="6 7" id="KW-0030">Aminoacyl-tRNA synthetase</keyword>
<dbReference type="Pfam" id="PF00749">
    <property type="entry name" value="tRNA-synt_1c"/>
    <property type="match status" value="1"/>
</dbReference>
<dbReference type="PANTHER" id="PTHR43311:SF1">
    <property type="entry name" value="GLUTAMYL-Q TRNA(ASP) SYNTHETASE"/>
    <property type="match status" value="1"/>
</dbReference>
<dbReference type="InterPro" id="IPR049940">
    <property type="entry name" value="GluQ/Sye"/>
</dbReference>
<feature type="binding site" evidence="7">
    <location>
        <position position="232"/>
    </location>
    <ligand>
        <name>L-glutamate</name>
        <dbReference type="ChEBI" id="CHEBI:29985"/>
    </ligand>
</feature>
<gene>
    <name evidence="10" type="primary">gluQRS</name>
    <name evidence="7" type="synonym">gluQ</name>
    <name evidence="10" type="ORF">JL106_12115</name>
</gene>
<dbReference type="GO" id="GO:0005524">
    <property type="term" value="F:ATP binding"/>
    <property type="evidence" value="ECO:0007669"/>
    <property type="project" value="UniProtKB-KW"/>
</dbReference>
<feature type="binding site" evidence="7">
    <location>
        <position position="153"/>
    </location>
    <ligand>
        <name>Zn(2+)</name>
        <dbReference type="ChEBI" id="CHEBI:29105"/>
    </ligand>
</feature>
<keyword evidence="1 7" id="KW-0436">Ligase</keyword>
<dbReference type="SUPFAM" id="SSF52374">
    <property type="entry name" value="Nucleotidylyl transferase"/>
    <property type="match status" value="1"/>
</dbReference>
<organism evidence="10 11">
    <name type="scientific">Nakamurella leprariae</name>
    <dbReference type="NCBI Taxonomy" id="2803911"/>
    <lineage>
        <taxon>Bacteria</taxon>
        <taxon>Bacillati</taxon>
        <taxon>Actinomycetota</taxon>
        <taxon>Actinomycetes</taxon>
        <taxon>Nakamurellales</taxon>
        <taxon>Nakamurellaceae</taxon>
        <taxon>Nakamurella</taxon>
    </lineage>
</organism>
<dbReference type="InterPro" id="IPR000924">
    <property type="entry name" value="Glu/Gln-tRNA-synth"/>
</dbReference>
<feature type="binding site" evidence="7">
    <location>
        <position position="273"/>
    </location>
    <ligand>
        <name>ATP</name>
        <dbReference type="ChEBI" id="CHEBI:30616"/>
    </ligand>
</feature>
<sequence length="347" mass="36833">MDPHHGSAGGAGRFAPSPSGDLHLGNLRTALLAWLFARSTGRRFLIRVEDLDRVRPGAEARQLADLAALGLDADPPVVRQSDRLPGYRTALDRLRDAGLVYGCFCTRREIREAASAPQVTAAGAPSVGTEPGLARPSLDRLLPAAEMAYPGTCRALTSEQIAAHRASGRVAAWRLRAGDGREPLRWTVTDDLLGEFTGLVDDVVLQRNDGVPAYNLAVVVDDADQGIDQVVRGDDLLTSAPRQAHLAHLLGLPPVRYAHVPLALTPDGARLAKRDGAVTLADLVPAGWTPPAVLTLLAASLGLAEPGEPVTPAGLLTRFDPSRLPHGPWRIDPATLSDPAAPHRIRS</sequence>
<dbReference type="GO" id="GO:0006400">
    <property type="term" value="P:tRNA modification"/>
    <property type="evidence" value="ECO:0007669"/>
    <property type="project" value="InterPro"/>
</dbReference>